<sequence length="529" mass="58056">MEQLIPRPFAHLDAPLSETYRRIMRVFVDNKRRFVVHLRPEDVAEVLRRDGGPALVQEAVDKALESLADWGNLRADPDTSRVTTVEDFYRARYLYQLSREGEAAERALVVYEEEIGRRGELQAVALEDIRVRLRALRDLPGHPDPAVVHSLLLELMSRLDSLAANASAFMSGLQRTIDLQDVDEEAFLAYKDRLIAYLERFVSELVVKHHDIATTLRALPPQRVAALLALAAEREAADAVPDGAAGGVAVPDGAAGSSGDDASARSVSVAAAEKLALWESRWSGLWSWFVGGRGHPCQADLLRTRARKAIPDLLATISVLQERRAGRSDRSADFRALARWFAQVPTDEDAHRLWRAAFGLSTSRHLTAEPGASPAEVPAATSWLDAPLVEVSARLRASGRYARRGAPRRVRDRAAERELLAREVAAEREQTEAARRRLATGRPTRLSDLGKLDRQEFRLFLRLLGDALAAGPPGPDGVIRTRTSDGALAVMLEPVDGLAEVVTEDGVLRGPDHEITIADLISSGRAVVS</sequence>
<comment type="caution">
    <text evidence="1">The sequence shown here is derived from an EMBL/GenBank/DDBJ whole genome shotgun (WGS) entry which is preliminary data.</text>
</comment>
<organism evidence="1 2">
    <name type="scientific">Actinomadura rugatobispora</name>
    <dbReference type="NCBI Taxonomy" id="1994"/>
    <lineage>
        <taxon>Bacteria</taxon>
        <taxon>Bacillati</taxon>
        <taxon>Actinomycetota</taxon>
        <taxon>Actinomycetes</taxon>
        <taxon>Streptosporangiales</taxon>
        <taxon>Thermomonosporaceae</taxon>
        <taxon>Actinomadura</taxon>
    </lineage>
</organism>
<keyword evidence="2" id="KW-1185">Reference proteome</keyword>
<evidence type="ECO:0000313" key="2">
    <source>
        <dbReference type="Proteomes" id="UP001596074"/>
    </source>
</evidence>
<dbReference type="RefSeq" id="WP_378283315.1">
    <property type="nucleotide sequence ID" value="NZ_JBHSON010000024.1"/>
</dbReference>
<dbReference type="Proteomes" id="UP001596074">
    <property type="component" value="Unassembled WGS sequence"/>
</dbReference>
<reference evidence="2" key="1">
    <citation type="journal article" date="2019" name="Int. J. Syst. Evol. Microbiol.">
        <title>The Global Catalogue of Microorganisms (GCM) 10K type strain sequencing project: providing services to taxonomists for standard genome sequencing and annotation.</title>
        <authorList>
            <consortium name="The Broad Institute Genomics Platform"/>
            <consortium name="The Broad Institute Genome Sequencing Center for Infectious Disease"/>
            <person name="Wu L."/>
            <person name="Ma J."/>
        </authorList>
    </citation>
    <scope>NUCLEOTIDE SEQUENCE [LARGE SCALE GENOMIC DNA]</scope>
    <source>
        <strain evidence="2">KCTC 42087</strain>
    </source>
</reference>
<proteinExistence type="predicted"/>
<evidence type="ECO:0000313" key="1">
    <source>
        <dbReference type="EMBL" id="MFC5747696.1"/>
    </source>
</evidence>
<dbReference type="NCBIfam" id="TIGR02677">
    <property type="entry name" value="TIGR02677 family protein"/>
    <property type="match status" value="1"/>
</dbReference>
<name>A0ABW0ZZX4_9ACTN</name>
<dbReference type="EMBL" id="JBHSON010000024">
    <property type="protein sequence ID" value="MFC5747696.1"/>
    <property type="molecule type" value="Genomic_DNA"/>
</dbReference>
<dbReference type="Pfam" id="PF09660">
    <property type="entry name" value="DUF2397"/>
    <property type="match status" value="1"/>
</dbReference>
<gene>
    <name evidence="1" type="ORF">ACFPZN_18875</name>
</gene>
<protein>
    <submittedName>
        <fullName evidence="1">TIGR02677 family protein</fullName>
    </submittedName>
</protein>
<dbReference type="InterPro" id="IPR013493">
    <property type="entry name" value="CHP02677"/>
</dbReference>
<accession>A0ABW0ZZX4</accession>